<protein>
    <submittedName>
        <fullName evidence="2">DUF1735 domain-containing protein</fullName>
    </submittedName>
</protein>
<dbReference type="RefSeq" id="WP_169525717.1">
    <property type="nucleotide sequence ID" value="NZ_JAAMPU010000095.1"/>
</dbReference>
<dbReference type="AlphaFoldDB" id="A0A972FQP2"/>
<feature type="signal peptide" evidence="1">
    <location>
        <begin position="1"/>
        <end position="23"/>
    </location>
</feature>
<proteinExistence type="predicted"/>
<dbReference type="Gene3D" id="2.60.40.1740">
    <property type="entry name" value="hypothetical protein (bacova_03559)"/>
    <property type="match status" value="1"/>
</dbReference>
<feature type="chain" id="PRO_5037308230" evidence="1">
    <location>
        <begin position="24"/>
        <end position="295"/>
    </location>
</feature>
<dbReference type="EMBL" id="JAAMPU010000095">
    <property type="protein sequence ID" value="NMH26708.1"/>
    <property type="molecule type" value="Genomic_DNA"/>
</dbReference>
<gene>
    <name evidence="2" type="ORF">G6047_01585</name>
</gene>
<reference evidence="2" key="1">
    <citation type="submission" date="2020-02" db="EMBL/GenBank/DDBJ databases">
        <title>Flavobacterium sp. genome.</title>
        <authorList>
            <person name="Jung H.S."/>
            <person name="Baek J.H."/>
            <person name="Jeon C.O."/>
        </authorList>
    </citation>
    <scope>NUCLEOTIDE SEQUENCE</scope>
    <source>
        <strain evidence="2">SE-s28</strain>
    </source>
</reference>
<name>A0A972FQP2_9FLAO</name>
<dbReference type="Proteomes" id="UP000712080">
    <property type="component" value="Unassembled WGS sequence"/>
</dbReference>
<keyword evidence="3" id="KW-1185">Reference proteome</keyword>
<accession>A0A972FQP2</accession>
<evidence type="ECO:0000256" key="1">
    <source>
        <dbReference type="SAM" id="SignalP"/>
    </source>
</evidence>
<dbReference type="PROSITE" id="PS51257">
    <property type="entry name" value="PROKAR_LIPOPROTEIN"/>
    <property type="match status" value="1"/>
</dbReference>
<evidence type="ECO:0000313" key="3">
    <source>
        <dbReference type="Proteomes" id="UP000712080"/>
    </source>
</evidence>
<comment type="caution">
    <text evidence="2">The sequence shown here is derived from an EMBL/GenBank/DDBJ whole genome shotgun (WGS) entry which is preliminary data.</text>
</comment>
<keyword evidence="1" id="KW-0732">Signal</keyword>
<organism evidence="2 3">
    <name type="scientific">Flavobacterium silvaticum</name>
    <dbReference type="NCBI Taxonomy" id="1852020"/>
    <lineage>
        <taxon>Bacteria</taxon>
        <taxon>Pseudomonadati</taxon>
        <taxon>Bacteroidota</taxon>
        <taxon>Flavobacteriia</taxon>
        <taxon>Flavobacteriales</taxon>
        <taxon>Flavobacteriaceae</taxon>
        <taxon>Flavobacterium</taxon>
    </lineage>
</organism>
<sequence>MKLNKIFLFLPVLLISIFTLVSCEDDSVDKASTPNDLVSFGDYPQVVGINSGETIQIEGKVYATTTTSSDRVINLQVISQSLYNDANPADQAVAITTANPDYFSVPATVTIPAGSREGVFQVSVTGLDLYDENGVNGKRIVIGIVPSTDYASNATYIGTHAVLPTDVEDFEVISDRMVLKIRENFLCSENHITVQIFTDGYGEETSWELYDADLVLIASGGPYATATPGGGETRDLCLADGHYVFVAYDAFGDGMNDGTNAGYYKLSKYDAEGTETVIAQNGTFATDETVEFDLP</sequence>
<evidence type="ECO:0000313" key="2">
    <source>
        <dbReference type="EMBL" id="NMH26708.1"/>
    </source>
</evidence>